<keyword evidence="5 7" id="KW-0460">Magnesium</keyword>
<comment type="subunit">
    <text evidence="7">Homodimer.</text>
</comment>
<feature type="binding site" evidence="7">
    <location>
        <begin position="178"/>
        <end position="179"/>
    </location>
    <ligand>
        <name>substrate</name>
    </ligand>
</feature>
<gene>
    <name evidence="9" type="ORF">QWY31_03395</name>
</gene>
<organism evidence="9 10">
    <name type="scientific">Shiella aurantiaca</name>
    <dbReference type="NCBI Taxonomy" id="3058365"/>
    <lineage>
        <taxon>Bacteria</taxon>
        <taxon>Pseudomonadati</taxon>
        <taxon>Bacteroidota</taxon>
        <taxon>Cytophagia</taxon>
        <taxon>Cytophagales</taxon>
        <taxon>Shiellaceae</taxon>
        <taxon>Shiella</taxon>
    </lineage>
</organism>
<dbReference type="NCBIfam" id="NF011398">
    <property type="entry name" value="PRK14823.1"/>
    <property type="match status" value="1"/>
</dbReference>
<dbReference type="RefSeq" id="WP_320003058.1">
    <property type="nucleotide sequence ID" value="NZ_JAUHJS010000002.1"/>
</dbReference>
<dbReference type="HAMAP" id="MF_01405">
    <property type="entry name" value="Non_canon_purine_NTPase"/>
    <property type="match status" value="1"/>
</dbReference>
<evidence type="ECO:0000256" key="8">
    <source>
        <dbReference type="RuleBase" id="RU003781"/>
    </source>
</evidence>
<reference evidence="9" key="1">
    <citation type="submission" date="2023-06" db="EMBL/GenBank/DDBJ databases">
        <title>Cytophagales bacterium Strain LB-30, isolated from soil.</title>
        <authorList>
            <person name="Liu B."/>
        </authorList>
    </citation>
    <scope>NUCLEOTIDE SEQUENCE</scope>
    <source>
        <strain evidence="9">LB-30</strain>
    </source>
</reference>
<protein>
    <recommendedName>
        <fullName evidence="7">dITP/XTP pyrophosphatase</fullName>
        <ecNumber evidence="7">3.6.1.66</ecNumber>
    </recommendedName>
    <alternativeName>
        <fullName evidence="7">Non-canonical purine NTP pyrophosphatase</fullName>
    </alternativeName>
    <alternativeName>
        <fullName evidence="7">Non-standard purine NTP pyrophosphatase</fullName>
    </alternativeName>
    <alternativeName>
        <fullName evidence="7">Nucleoside-triphosphate diphosphatase</fullName>
    </alternativeName>
    <alternativeName>
        <fullName evidence="7">Nucleoside-triphosphate pyrophosphatase</fullName>
        <shortName evidence="7">NTPase</shortName>
    </alternativeName>
</protein>
<comment type="caution">
    <text evidence="9">The sequence shown here is derived from an EMBL/GenBank/DDBJ whole genome shotgun (WGS) entry which is preliminary data.</text>
</comment>
<evidence type="ECO:0000313" key="10">
    <source>
        <dbReference type="Proteomes" id="UP001168552"/>
    </source>
</evidence>
<comment type="similarity">
    <text evidence="1 7 8">Belongs to the HAM1 NTPase family.</text>
</comment>
<dbReference type="Proteomes" id="UP001168552">
    <property type="component" value="Unassembled WGS sequence"/>
</dbReference>
<dbReference type="InterPro" id="IPR002637">
    <property type="entry name" value="RdgB/HAM1"/>
</dbReference>
<comment type="catalytic activity">
    <reaction evidence="7">
        <text>dITP + H2O = dIMP + diphosphate + H(+)</text>
        <dbReference type="Rhea" id="RHEA:28342"/>
        <dbReference type="ChEBI" id="CHEBI:15377"/>
        <dbReference type="ChEBI" id="CHEBI:15378"/>
        <dbReference type="ChEBI" id="CHEBI:33019"/>
        <dbReference type="ChEBI" id="CHEBI:61194"/>
        <dbReference type="ChEBI" id="CHEBI:61382"/>
        <dbReference type="EC" id="3.6.1.66"/>
    </reaction>
</comment>
<feature type="binding site" evidence="7">
    <location>
        <begin position="150"/>
        <end position="153"/>
    </location>
    <ligand>
        <name>substrate</name>
    </ligand>
</feature>
<dbReference type="InterPro" id="IPR029001">
    <property type="entry name" value="ITPase-like_fam"/>
</dbReference>
<comment type="cofactor">
    <cofactor evidence="7">
        <name>Mg(2+)</name>
        <dbReference type="ChEBI" id="CHEBI:18420"/>
    </cofactor>
    <text evidence="7">Binds 1 Mg(2+) ion per subunit.</text>
</comment>
<evidence type="ECO:0000256" key="1">
    <source>
        <dbReference type="ARBA" id="ARBA00008023"/>
    </source>
</evidence>
<dbReference type="CDD" id="cd00515">
    <property type="entry name" value="HAM1"/>
    <property type="match status" value="1"/>
</dbReference>
<comment type="catalytic activity">
    <reaction evidence="7">
        <text>XTP + H2O = XMP + diphosphate + H(+)</text>
        <dbReference type="Rhea" id="RHEA:28610"/>
        <dbReference type="ChEBI" id="CHEBI:15377"/>
        <dbReference type="ChEBI" id="CHEBI:15378"/>
        <dbReference type="ChEBI" id="CHEBI:33019"/>
        <dbReference type="ChEBI" id="CHEBI:57464"/>
        <dbReference type="ChEBI" id="CHEBI:61314"/>
        <dbReference type="EC" id="3.6.1.66"/>
    </reaction>
</comment>
<dbReference type="PANTHER" id="PTHR11067:SF9">
    <property type="entry name" value="INOSINE TRIPHOSPHATE PYROPHOSPHATASE"/>
    <property type="match status" value="1"/>
</dbReference>
<comment type="catalytic activity">
    <reaction evidence="7">
        <text>ITP + H2O = IMP + diphosphate + H(+)</text>
        <dbReference type="Rhea" id="RHEA:29399"/>
        <dbReference type="ChEBI" id="CHEBI:15377"/>
        <dbReference type="ChEBI" id="CHEBI:15378"/>
        <dbReference type="ChEBI" id="CHEBI:33019"/>
        <dbReference type="ChEBI" id="CHEBI:58053"/>
        <dbReference type="ChEBI" id="CHEBI:61402"/>
        <dbReference type="EC" id="3.6.1.66"/>
    </reaction>
</comment>
<keyword evidence="2 7" id="KW-0479">Metal-binding</keyword>
<dbReference type="InterPro" id="IPR020922">
    <property type="entry name" value="dITP/XTP_pyrophosphatase"/>
</dbReference>
<proteinExistence type="inferred from homology"/>
<dbReference type="SUPFAM" id="SSF52972">
    <property type="entry name" value="ITPase-like"/>
    <property type="match status" value="1"/>
</dbReference>
<keyword evidence="3 7" id="KW-0547">Nucleotide-binding</keyword>
<feature type="binding site" evidence="7">
    <location>
        <begin position="9"/>
        <end position="14"/>
    </location>
    <ligand>
        <name>substrate</name>
    </ligand>
</feature>
<name>A0ABT8F2S7_9BACT</name>
<keyword evidence="4 7" id="KW-0378">Hydrolase</keyword>
<feature type="binding site" evidence="7">
    <location>
        <position position="70"/>
    </location>
    <ligand>
        <name>Mg(2+)</name>
        <dbReference type="ChEBI" id="CHEBI:18420"/>
    </ligand>
</feature>
<evidence type="ECO:0000256" key="3">
    <source>
        <dbReference type="ARBA" id="ARBA00022741"/>
    </source>
</evidence>
<evidence type="ECO:0000313" key="9">
    <source>
        <dbReference type="EMBL" id="MDN4164529.1"/>
    </source>
</evidence>
<evidence type="ECO:0000256" key="5">
    <source>
        <dbReference type="ARBA" id="ARBA00022842"/>
    </source>
</evidence>
<dbReference type="Pfam" id="PF01725">
    <property type="entry name" value="Ham1p_like"/>
    <property type="match status" value="1"/>
</dbReference>
<dbReference type="Gene3D" id="3.90.950.10">
    <property type="match status" value="1"/>
</dbReference>
<keyword evidence="6 7" id="KW-0546">Nucleotide metabolism</keyword>
<evidence type="ECO:0000256" key="4">
    <source>
        <dbReference type="ARBA" id="ARBA00022801"/>
    </source>
</evidence>
<comment type="function">
    <text evidence="7">Pyrophosphatase that catalyzes the hydrolysis of nucleoside triphosphates to their monophosphate derivatives, with a high preference for the non-canonical purine nucleotides XTP (xanthosine triphosphate), dITP (deoxyinosine triphosphate) and ITP. Seems to function as a house-cleaning enzyme that removes non-canonical purine nucleotides from the nucleotide pool, thus preventing their incorporation into DNA/RNA and avoiding chromosomal lesions.</text>
</comment>
<sequence>MLKEICFASNNAHKLAEVQSLMQGRYRIVSLKDIGCTEDIPETADTIEGNSLLKAQYVLAKYGIACFADDSGLEVDALQGAPGVYSARFAGPQKNDADNVRQLLQKMQGVVQRGAQFKTVITFCTPQFQKSFEGIIRGVIAQEPAGTNGFGYDPIFIPEGYTQRFAEMDASQKNAISHRAIATKKFLDFLLTYNEG</sequence>
<evidence type="ECO:0000256" key="2">
    <source>
        <dbReference type="ARBA" id="ARBA00022723"/>
    </source>
</evidence>
<feature type="binding site" evidence="7">
    <location>
        <position position="173"/>
    </location>
    <ligand>
        <name>substrate</name>
    </ligand>
</feature>
<dbReference type="EC" id="3.6.1.66" evidence="7"/>
<evidence type="ECO:0000256" key="7">
    <source>
        <dbReference type="HAMAP-Rule" id="MF_01405"/>
    </source>
</evidence>
<feature type="binding site" evidence="7">
    <location>
        <position position="71"/>
    </location>
    <ligand>
        <name>substrate</name>
    </ligand>
</feature>
<feature type="active site" description="Proton acceptor" evidence="7">
    <location>
        <position position="70"/>
    </location>
</feature>
<accession>A0ABT8F2S7</accession>
<dbReference type="EMBL" id="JAUHJS010000002">
    <property type="protein sequence ID" value="MDN4164529.1"/>
    <property type="molecule type" value="Genomic_DNA"/>
</dbReference>
<evidence type="ECO:0000256" key="6">
    <source>
        <dbReference type="ARBA" id="ARBA00023080"/>
    </source>
</evidence>
<comment type="caution">
    <text evidence="7">Lacks conserved residue(s) required for the propagation of feature annotation.</text>
</comment>
<dbReference type="NCBIfam" id="TIGR00042">
    <property type="entry name" value="RdgB/HAM1 family non-canonical purine NTP pyrophosphatase"/>
    <property type="match status" value="1"/>
</dbReference>
<dbReference type="PANTHER" id="PTHR11067">
    <property type="entry name" value="INOSINE TRIPHOSPHATE PYROPHOSPHATASE/HAM1 PROTEIN"/>
    <property type="match status" value="1"/>
</dbReference>
<keyword evidence="10" id="KW-1185">Reference proteome</keyword>